<dbReference type="InterPro" id="IPR046497">
    <property type="entry name" value="DUF6590"/>
</dbReference>
<feature type="compositionally biased region" description="Low complexity" evidence="1">
    <location>
        <begin position="575"/>
        <end position="603"/>
    </location>
</feature>
<comment type="caution">
    <text evidence="4">The sequence shown here is derived from an EMBL/GenBank/DDBJ whole genome shotgun (WGS) entry which is preliminary data.</text>
</comment>
<dbReference type="Pfam" id="PF06985">
    <property type="entry name" value="HET"/>
    <property type="match status" value="1"/>
</dbReference>
<dbReference type="InterPro" id="IPR010730">
    <property type="entry name" value="HET"/>
</dbReference>
<feature type="compositionally biased region" description="Acidic residues" evidence="1">
    <location>
        <begin position="998"/>
        <end position="1009"/>
    </location>
</feature>
<feature type="region of interest" description="Disordered" evidence="1">
    <location>
        <begin position="982"/>
        <end position="1009"/>
    </location>
</feature>
<dbReference type="EMBL" id="JAVRQU010000013">
    <property type="protein sequence ID" value="KAK5696201.1"/>
    <property type="molecule type" value="Genomic_DNA"/>
</dbReference>
<reference evidence="4" key="1">
    <citation type="submission" date="2023-08" db="EMBL/GenBank/DDBJ databases">
        <title>Black Yeasts Isolated from many extreme environments.</title>
        <authorList>
            <person name="Coleine C."/>
            <person name="Stajich J.E."/>
            <person name="Selbmann L."/>
        </authorList>
    </citation>
    <scope>NUCLEOTIDE SEQUENCE</scope>
    <source>
        <strain evidence="4">CCFEE 5810</strain>
    </source>
</reference>
<feature type="domain" description="Heterokaryon incompatibility" evidence="2">
    <location>
        <begin position="37"/>
        <end position="203"/>
    </location>
</feature>
<feature type="compositionally biased region" description="Acidic residues" evidence="1">
    <location>
        <begin position="155"/>
        <end position="178"/>
    </location>
</feature>
<feature type="compositionally biased region" description="Polar residues" evidence="1">
    <location>
        <begin position="559"/>
        <end position="569"/>
    </location>
</feature>
<feature type="compositionally biased region" description="Polar residues" evidence="1">
    <location>
        <begin position="897"/>
        <end position="917"/>
    </location>
</feature>
<gene>
    <name evidence="4" type="ORF">LTR97_008621</name>
</gene>
<feature type="region of interest" description="Disordered" evidence="1">
    <location>
        <begin position="554"/>
        <end position="606"/>
    </location>
</feature>
<accession>A0AAN7VP71</accession>
<proteinExistence type="predicted"/>
<protein>
    <recommendedName>
        <fullName evidence="6">Heterokaryon incompatibility domain-containing protein</fullName>
    </recommendedName>
</protein>
<evidence type="ECO:0000313" key="4">
    <source>
        <dbReference type="EMBL" id="KAK5696201.1"/>
    </source>
</evidence>
<sequence>MATASTPSSQTQSRPLYLINVCTYRLERQKSTATSPYAILSHTWSNDEVTYREWMKAHDGSEKALKLLEQLKTRLGYVKIVNACAQARKDGFLYLWADTSCIDKTNNTELYEAIGSMYAWYQSSDICYAYLSDVVGEADEDEARGNASSERVGHDEDDSDDDSSDSDDEESGDEGDQDDFNRRKQRIRQFRKSRWFTRGTLQELLAPRKLVFFCQDWAAFDGLVDPILTVHQITKIPIAVLQHQRMLSEYTIAQRLSWAADRNTERLEDQAYCLLGILDIHMQLHYTEGRNAFLRLQNLLLLKPGGLTILAWEDPSISKTSTLLAPYLSCFRNSGDVTLYSSGGSTYECLWSNLGLKGEFPVVVNPTTNGGNVLVSLQCVREGKPDEVLALRVRASPTGRYEYYVDMTETHSSAGTTCQRLGAISARDRAGRAKLTITLLKPVQPRLPSLPRSSGSTRHTGPVNEASSRARAVPIRYVREDQSDNEEPARSRPVAHTTYRGARTNRSDREEPARRPRADDSPYRDMRTSVIGFASAAVGTTVAYQANRMFSPGPGATAAGSQAGNTTNAGCVAQGTDGHSTSSDSGSGSPPSSRPPLLGALPRPTGPDVPLRVQATTFVHNGLTIVLAQDPLTKVTNRICFGPTNNITDPALLSEGIVARMALYGIADEAGETEQLFSEFRLREQDFFSASRVFSMLWVDAGMDESIVMRTISCNPSRPDQLYRNHDTRDKVYSYVQDFIVVRAGTAFCSVVPIVNYGGRGVGLSGIIKSRHSLVYTGKNDPAPLPCELPQRGGGAMMPVAIRVVPDHRDEQLVQVSRLDYSKVYTVYHTVKVAAFGVVHEDSQWAFLDQFNVVWTQLRANGDSGRRLQQTGGGPASARVLQSTQFAGDDAMRHMSQRTPTSTYGQPSRTGSSQPARAQTRVDPMPMNVAEISRVRQAVQYGVQRGQTQAEASNRVLQRYLAAGHPRERAIALLRAAGVQAAPDAPIGPGRGHHLNEEVEAESSEDDFE</sequence>
<feature type="region of interest" description="Disordered" evidence="1">
    <location>
        <begin position="140"/>
        <end position="182"/>
    </location>
</feature>
<feature type="domain" description="DUF6590" evidence="3">
    <location>
        <begin position="686"/>
        <end position="848"/>
    </location>
</feature>
<organism evidence="4 5">
    <name type="scientific">Elasticomyces elasticus</name>
    <dbReference type="NCBI Taxonomy" id="574655"/>
    <lineage>
        <taxon>Eukaryota</taxon>
        <taxon>Fungi</taxon>
        <taxon>Dikarya</taxon>
        <taxon>Ascomycota</taxon>
        <taxon>Pezizomycotina</taxon>
        <taxon>Dothideomycetes</taxon>
        <taxon>Dothideomycetidae</taxon>
        <taxon>Mycosphaerellales</taxon>
        <taxon>Teratosphaeriaceae</taxon>
        <taxon>Elasticomyces</taxon>
    </lineage>
</organism>
<evidence type="ECO:0000256" key="1">
    <source>
        <dbReference type="SAM" id="MobiDB-lite"/>
    </source>
</evidence>
<dbReference type="PANTHER" id="PTHR10622">
    <property type="entry name" value="HET DOMAIN-CONTAINING PROTEIN"/>
    <property type="match status" value="1"/>
</dbReference>
<dbReference type="Pfam" id="PF20233">
    <property type="entry name" value="DUF6590"/>
    <property type="match status" value="1"/>
</dbReference>
<name>A0AAN7VP71_9PEZI</name>
<evidence type="ECO:0000259" key="3">
    <source>
        <dbReference type="Pfam" id="PF20233"/>
    </source>
</evidence>
<feature type="compositionally biased region" description="Basic and acidic residues" evidence="1">
    <location>
        <begin position="477"/>
        <end position="490"/>
    </location>
</feature>
<evidence type="ECO:0008006" key="6">
    <source>
        <dbReference type="Google" id="ProtNLM"/>
    </source>
</evidence>
<evidence type="ECO:0000259" key="2">
    <source>
        <dbReference type="Pfam" id="PF06985"/>
    </source>
</evidence>
<feature type="compositionally biased region" description="Basic and acidic residues" evidence="1">
    <location>
        <begin position="505"/>
        <end position="525"/>
    </location>
</feature>
<feature type="region of interest" description="Disordered" evidence="1">
    <location>
        <begin position="444"/>
        <end position="525"/>
    </location>
</feature>
<dbReference type="Proteomes" id="UP001310594">
    <property type="component" value="Unassembled WGS sequence"/>
</dbReference>
<dbReference type="AlphaFoldDB" id="A0AAN7VP71"/>
<feature type="region of interest" description="Disordered" evidence="1">
    <location>
        <begin position="896"/>
        <end position="920"/>
    </location>
</feature>
<evidence type="ECO:0000313" key="5">
    <source>
        <dbReference type="Proteomes" id="UP001310594"/>
    </source>
</evidence>
<dbReference type="PANTHER" id="PTHR10622:SF10">
    <property type="entry name" value="HET DOMAIN-CONTAINING PROTEIN"/>
    <property type="match status" value="1"/>
</dbReference>